<comment type="similarity">
    <text evidence="2">Belongs to the DNA repair enzymes AP/ExoA family.</text>
</comment>
<evidence type="ECO:0000256" key="8">
    <source>
        <dbReference type="PIRSR" id="PIRSR604808-3"/>
    </source>
</evidence>
<evidence type="ECO:0000256" key="6">
    <source>
        <dbReference type="ARBA" id="ARBA00022842"/>
    </source>
</evidence>
<feature type="binding site" evidence="7">
    <location>
        <position position="37"/>
    </location>
    <ligand>
        <name>Mg(2+)</name>
        <dbReference type="ChEBI" id="CHEBI:18420"/>
        <label>1</label>
    </ligand>
</feature>
<keyword evidence="5" id="KW-0378">Hydrolase</keyword>
<evidence type="ECO:0000256" key="3">
    <source>
        <dbReference type="ARBA" id="ARBA00012115"/>
    </source>
</evidence>
<feature type="binding site" evidence="7">
    <location>
        <position position="8"/>
    </location>
    <ligand>
        <name>Mg(2+)</name>
        <dbReference type="ChEBI" id="CHEBI:18420"/>
        <label>1</label>
    </ligand>
</feature>
<dbReference type="InterPro" id="IPR005135">
    <property type="entry name" value="Endo/exonuclease/phosphatase"/>
</dbReference>
<dbReference type="STRING" id="37653.A0A0L8H7G3"/>
<dbReference type="GO" id="GO:0003906">
    <property type="term" value="F:DNA-(apurinic or apyrimidinic site) endonuclease activity"/>
    <property type="evidence" value="ECO:0007669"/>
    <property type="project" value="TreeGrafter"/>
</dbReference>
<dbReference type="GO" id="GO:0006284">
    <property type="term" value="P:base-excision repair"/>
    <property type="evidence" value="ECO:0007669"/>
    <property type="project" value="TreeGrafter"/>
</dbReference>
<gene>
    <name evidence="10" type="ORF">OCBIM_22020663mg</name>
</gene>
<dbReference type="InterPro" id="IPR036691">
    <property type="entry name" value="Endo/exonu/phosph_ase_sf"/>
</dbReference>
<dbReference type="PANTHER" id="PTHR22748">
    <property type="entry name" value="AP ENDONUCLEASE"/>
    <property type="match status" value="1"/>
</dbReference>
<keyword evidence="4 7" id="KW-0479">Metal-binding</keyword>
<dbReference type="EMBL" id="KQ418948">
    <property type="protein sequence ID" value="KOF85221.1"/>
    <property type="molecule type" value="Genomic_DNA"/>
</dbReference>
<evidence type="ECO:0000313" key="10">
    <source>
        <dbReference type="EMBL" id="KOF85221.1"/>
    </source>
</evidence>
<sequence>MINLGTLNVRGMGSKWKQACFLHDLISHRINVAVITESKMKGPEAFSPLLNGYDKFISPSRRGGAGVAVLIKKNLDFQIRAVFLDPEGRLVVLDVTHESKQSFRLVAAYAPNGQRQSDFFRNLEYFLLTSKTIVLLGDFNTIL</sequence>
<feature type="domain" description="Endonuclease/exonuclease/phosphatase" evidence="9">
    <location>
        <begin position="6"/>
        <end position="141"/>
    </location>
</feature>
<organism evidence="10">
    <name type="scientific">Octopus bimaculoides</name>
    <name type="common">California two-spotted octopus</name>
    <dbReference type="NCBI Taxonomy" id="37653"/>
    <lineage>
        <taxon>Eukaryota</taxon>
        <taxon>Metazoa</taxon>
        <taxon>Spiralia</taxon>
        <taxon>Lophotrochozoa</taxon>
        <taxon>Mollusca</taxon>
        <taxon>Cephalopoda</taxon>
        <taxon>Coleoidea</taxon>
        <taxon>Octopodiformes</taxon>
        <taxon>Octopoda</taxon>
        <taxon>Incirrata</taxon>
        <taxon>Octopodidae</taxon>
        <taxon>Octopus</taxon>
    </lineage>
</organism>
<feature type="binding site" evidence="7">
    <location>
        <position position="140"/>
    </location>
    <ligand>
        <name>Mg(2+)</name>
        <dbReference type="ChEBI" id="CHEBI:18420"/>
        <label>1</label>
    </ligand>
</feature>
<name>A0A0L8H7G3_OCTBM</name>
<dbReference type="GO" id="GO:0005634">
    <property type="term" value="C:nucleus"/>
    <property type="evidence" value="ECO:0007669"/>
    <property type="project" value="TreeGrafter"/>
</dbReference>
<dbReference type="InterPro" id="IPR004808">
    <property type="entry name" value="AP_endonuc_1"/>
</dbReference>
<comment type="cofactor">
    <cofactor evidence="7">
        <name>Mg(2+)</name>
        <dbReference type="ChEBI" id="CHEBI:18420"/>
    </cofactor>
    <cofactor evidence="7">
        <name>Mn(2+)</name>
        <dbReference type="ChEBI" id="CHEBI:29035"/>
    </cofactor>
    <text evidence="7">Probably binds two magnesium or manganese ions per subunit.</text>
</comment>
<dbReference type="GO" id="GO:0008081">
    <property type="term" value="F:phosphoric diester hydrolase activity"/>
    <property type="evidence" value="ECO:0007669"/>
    <property type="project" value="TreeGrafter"/>
</dbReference>
<evidence type="ECO:0000259" key="9">
    <source>
        <dbReference type="Pfam" id="PF03372"/>
    </source>
</evidence>
<dbReference type="EC" id="3.1.11.2" evidence="3"/>
<dbReference type="OrthoDB" id="6073759at2759"/>
<feature type="site" description="Transition state stabilizer" evidence="8">
    <location>
        <position position="140"/>
    </location>
</feature>
<keyword evidence="6 7" id="KW-0460">Magnesium</keyword>
<keyword evidence="7" id="KW-0464">Manganese</keyword>
<dbReference type="Gene3D" id="3.60.10.10">
    <property type="entry name" value="Endonuclease/exonuclease/phosphatase"/>
    <property type="match status" value="1"/>
</dbReference>
<evidence type="ECO:0000256" key="4">
    <source>
        <dbReference type="ARBA" id="ARBA00022723"/>
    </source>
</evidence>
<reference evidence="10" key="1">
    <citation type="submission" date="2015-07" db="EMBL/GenBank/DDBJ databases">
        <title>MeaNS - Measles Nucleotide Surveillance Program.</title>
        <authorList>
            <person name="Tran T."/>
            <person name="Druce J."/>
        </authorList>
    </citation>
    <scope>NUCLEOTIDE SEQUENCE</scope>
    <source>
        <strain evidence="10">UCB-OBI-ISO-001</strain>
        <tissue evidence="10">Gonad</tissue>
    </source>
</reference>
<feature type="binding site" evidence="7">
    <location>
        <position position="138"/>
    </location>
    <ligand>
        <name>Mg(2+)</name>
        <dbReference type="ChEBI" id="CHEBI:18420"/>
        <label>1</label>
    </ligand>
</feature>
<dbReference type="GO" id="GO:0046872">
    <property type="term" value="F:metal ion binding"/>
    <property type="evidence" value="ECO:0007669"/>
    <property type="project" value="UniProtKB-KW"/>
</dbReference>
<dbReference type="AlphaFoldDB" id="A0A0L8H7G3"/>
<protein>
    <recommendedName>
        <fullName evidence="3">exodeoxyribonuclease III</fullName>
        <ecNumber evidence="3">3.1.11.2</ecNumber>
    </recommendedName>
</protein>
<evidence type="ECO:0000256" key="2">
    <source>
        <dbReference type="ARBA" id="ARBA00007092"/>
    </source>
</evidence>
<dbReference type="Pfam" id="PF03372">
    <property type="entry name" value="Exo_endo_phos"/>
    <property type="match status" value="1"/>
</dbReference>
<evidence type="ECO:0000256" key="1">
    <source>
        <dbReference type="ARBA" id="ARBA00000493"/>
    </source>
</evidence>
<evidence type="ECO:0000256" key="5">
    <source>
        <dbReference type="ARBA" id="ARBA00022801"/>
    </source>
</evidence>
<dbReference type="SUPFAM" id="SSF56219">
    <property type="entry name" value="DNase I-like"/>
    <property type="match status" value="1"/>
</dbReference>
<proteinExistence type="inferred from homology"/>
<evidence type="ECO:0000256" key="7">
    <source>
        <dbReference type="PIRSR" id="PIRSR604808-2"/>
    </source>
</evidence>
<dbReference type="PANTHER" id="PTHR22748:SF6">
    <property type="entry name" value="DNA-(APURINIC OR APYRIMIDINIC SITE) ENDONUCLEASE"/>
    <property type="match status" value="1"/>
</dbReference>
<dbReference type="GO" id="GO:0008311">
    <property type="term" value="F:double-stranded DNA 3'-5' DNA exonuclease activity"/>
    <property type="evidence" value="ECO:0007669"/>
    <property type="project" value="UniProtKB-EC"/>
</dbReference>
<comment type="catalytic activity">
    <reaction evidence="1">
        <text>Exonucleolytic cleavage in the 3'- to 5'-direction to yield nucleoside 5'-phosphates.</text>
        <dbReference type="EC" id="3.1.11.2"/>
    </reaction>
</comment>
<accession>A0A0L8H7G3</accession>